<protein>
    <submittedName>
        <fullName evidence="2">Uncharacterized protein</fullName>
    </submittedName>
</protein>
<keyword evidence="3" id="KW-1185">Reference proteome</keyword>
<reference evidence="2" key="1">
    <citation type="journal article" date="2020" name="Stud. Mycol.">
        <title>101 Dothideomycetes genomes: a test case for predicting lifestyles and emergence of pathogens.</title>
        <authorList>
            <person name="Haridas S."/>
            <person name="Albert R."/>
            <person name="Binder M."/>
            <person name="Bloem J."/>
            <person name="Labutti K."/>
            <person name="Salamov A."/>
            <person name="Andreopoulos B."/>
            <person name="Baker S."/>
            <person name="Barry K."/>
            <person name="Bills G."/>
            <person name="Bluhm B."/>
            <person name="Cannon C."/>
            <person name="Castanera R."/>
            <person name="Culley D."/>
            <person name="Daum C."/>
            <person name="Ezra D."/>
            <person name="Gonzalez J."/>
            <person name="Henrissat B."/>
            <person name="Kuo A."/>
            <person name="Liang C."/>
            <person name="Lipzen A."/>
            <person name="Lutzoni F."/>
            <person name="Magnuson J."/>
            <person name="Mondo S."/>
            <person name="Nolan M."/>
            <person name="Ohm R."/>
            <person name="Pangilinan J."/>
            <person name="Park H.-J."/>
            <person name="Ramirez L."/>
            <person name="Alfaro M."/>
            <person name="Sun H."/>
            <person name="Tritt A."/>
            <person name="Yoshinaga Y."/>
            <person name="Zwiers L.-H."/>
            <person name="Turgeon B."/>
            <person name="Goodwin S."/>
            <person name="Spatafora J."/>
            <person name="Crous P."/>
            <person name="Grigoriev I."/>
        </authorList>
    </citation>
    <scope>NUCLEOTIDE SEQUENCE</scope>
    <source>
        <strain evidence="2">CBS 119925</strain>
    </source>
</reference>
<dbReference type="Gene3D" id="1.10.510.10">
    <property type="entry name" value="Transferase(Phosphotransferase) domain 1"/>
    <property type="match status" value="1"/>
</dbReference>
<dbReference type="EMBL" id="MU006562">
    <property type="protein sequence ID" value="KAF2751217.1"/>
    <property type="molecule type" value="Genomic_DNA"/>
</dbReference>
<dbReference type="AlphaFoldDB" id="A0A6A6VPS8"/>
<dbReference type="OrthoDB" id="5401170at2759"/>
<dbReference type="Proteomes" id="UP000799440">
    <property type="component" value="Unassembled WGS sequence"/>
</dbReference>
<feature type="region of interest" description="Disordered" evidence="1">
    <location>
        <begin position="243"/>
        <end position="329"/>
    </location>
</feature>
<evidence type="ECO:0000313" key="3">
    <source>
        <dbReference type="Proteomes" id="UP000799440"/>
    </source>
</evidence>
<name>A0A6A6VPS8_9PLEO</name>
<evidence type="ECO:0000313" key="2">
    <source>
        <dbReference type="EMBL" id="KAF2751217.1"/>
    </source>
</evidence>
<sequence length="329" mass="36783">MYPPYEATQVLRCFLTDDPMNQYSGVTEAVVKVKYQVQGSAHRLEMHLARNKDIATKQPTNQHVSENISYYEEQISLAKSPVGPNDINLATVAEEEALSYFKKHGCASTPHLLLSDCFKVDKSIDDLAMEGGYAAFMIMTKIPGNTMRTREFWALARHKRDTVRAAFKTALIDVWNHHVYPRDTGLRNIMWDDAQEKCYIVDFEDYEVVNFEDAEAEWNDQIYSDWEISEAWGEAFRNGPWNPSKRSLEATEGAALNSSDQLSDGTKSDSSRTSPRSSLAAESKASTASKRSSITTESKSSDTSSQSSQSTDATDSQLMNPPKESPDAA</sequence>
<gene>
    <name evidence="2" type="ORF">M011DRAFT_483173</name>
</gene>
<evidence type="ECO:0000256" key="1">
    <source>
        <dbReference type="SAM" id="MobiDB-lite"/>
    </source>
</evidence>
<feature type="compositionally biased region" description="Low complexity" evidence="1">
    <location>
        <begin position="292"/>
        <end position="317"/>
    </location>
</feature>
<proteinExistence type="predicted"/>
<organism evidence="2 3">
    <name type="scientific">Sporormia fimetaria CBS 119925</name>
    <dbReference type="NCBI Taxonomy" id="1340428"/>
    <lineage>
        <taxon>Eukaryota</taxon>
        <taxon>Fungi</taxon>
        <taxon>Dikarya</taxon>
        <taxon>Ascomycota</taxon>
        <taxon>Pezizomycotina</taxon>
        <taxon>Dothideomycetes</taxon>
        <taxon>Pleosporomycetidae</taxon>
        <taxon>Pleosporales</taxon>
        <taxon>Sporormiaceae</taxon>
        <taxon>Sporormia</taxon>
    </lineage>
</organism>
<accession>A0A6A6VPS8</accession>
<feature type="compositionally biased region" description="Polar residues" evidence="1">
    <location>
        <begin position="256"/>
        <end position="265"/>
    </location>
</feature>